<comment type="caution">
    <text evidence="4">The sequence shown here is derived from an EMBL/GenBank/DDBJ whole genome shotgun (WGS) entry which is preliminary data.</text>
</comment>
<evidence type="ECO:0000256" key="2">
    <source>
        <dbReference type="ARBA" id="ARBA00017835"/>
    </source>
</evidence>
<gene>
    <name evidence="4" type="ORF">QR680_016500</name>
</gene>
<dbReference type="GO" id="GO:0000266">
    <property type="term" value="P:mitochondrial fission"/>
    <property type="evidence" value="ECO:0007669"/>
    <property type="project" value="TreeGrafter"/>
</dbReference>
<dbReference type="GO" id="GO:0005739">
    <property type="term" value="C:mitochondrion"/>
    <property type="evidence" value="ECO:0007669"/>
    <property type="project" value="TreeGrafter"/>
</dbReference>
<protein>
    <recommendedName>
        <fullName evidence="2">Mitochondrial fission process protein 1</fullName>
    </recommendedName>
    <alternativeName>
        <fullName evidence="3">Mitochondrial 18 kDa protein</fullName>
    </alternativeName>
</protein>
<name>A0AA39HDK0_9BILA</name>
<organism evidence="4 5">
    <name type="scientific">Steinernema hermaphroditum</name>
    <dbReference type="NCBI Taxonomy" id="289476"/>
    <lineage>
        <taxon>Eukaryota</taxon>
        <taxon>Metazoa</taxon>
        <taxon>Ecdysozoa</taxon>
        <taxon>Nematoda</taxon>
        <taxon>Chromadorea</taxon>
        <taxon>Rhabditida</taxon>
        <taxon>Tylenchina</taxon>
        <taxon>Panagrolaimomorpha</taxon>
        <taxon>Strongyloidoidea</taxon>
        <taxon>Steinernematidae</taxon>
        <taxon>Steinernema</taxon>
    </lineage>
</organism>
<reference evidence="4" key="1">
    <citation type="submission" date="2023-06" db="EMBL/GenBank/DDBJ databases">
        <title>Genomic analysis of the entomopathogenic nematode Steinernema hermaphroditum.</title>
        <authorList>
            <person name="Schwarz E.M."/>
            <person name="Heppert J.K."/>
            <person name="Baniya A."/>
            <person name="Schwartz H.T."/>
            <person name="Tan C.-H."/>
            <person name="Antoshechkin I."/>
            <person name="Sternberg P.W."/>
            <person name="Goodrich-Blair H."/>
            <person name="Dillman A.R."/>
        </authorList>
    </citation>
    <scope>NUCLEOTIDE SEQUENCE</scope>
    <source>
        <strain evidence="4">PS9179</strain>
        <tissue evidence="4">Whole animal</tissue>
    </source>
</reference>
<evidence type="ECO:0000313" key="4">
    <source>
        <dbReference type="EMBL" id="KAK0402729.1"/>
    </source>
</evidence>
<evidence type="ECO:0000256" key="3">
    <source>
        <dbReference type="ARBA" id="ARBA00029631"/>
    </source>
</evidence>
<dbReference type="AlphaFoldDB" id="A0AA39HDK0"/>
<evidence type="ECO:0000256" key="1">
    <source>
        <dbReference type="ARBA" id="ARBA00009224"/>
    </source>
</evidence>
<dbReference type="Proteomes" id="UP001175271">
    <property type="component" value="Unassembled WGS sequence"/>
</dbReference>
<accession>A0AA39HDK0</accession>
<sequence>MSATGKDIGEEVQKELRQIDIYRDTPIRLLGYANEVGEAFRSLVPVSLVRLSYVVSIGYVCADTLDKSRKTYKLPWTSADERRKQVSLTAADTLLWQGFASVIVPGFTINRLCALSAFALKRSTSLPPSMRKIVTTAIGLGAIPFIVKPIDAAVELAMDETARKFYTLKLHED</sequence>
<dbReference type="Pfam" id="PF10558">
    <property type="entry name" value="MTP18"/>
    <property type="match status" value="2"/>
</dbReference>
<evidence type="ECO:0000313" key="5">
    <source>
        <dbReference type="Proteomes" id="UP001175271"/>
    </source>
</evidence>
<dbReference type="EMBL" id="JAUCMV010000004">
    <property type="protein sequence ID" value="KAK0402729.1"/>
    <property type="molecule type" value="Genomic_DNA"/>
</dbReference>
<dbReference type="InterPro" id="IPR019560">
    <property type="entry name" value="Mitochondrial_18_kDa_protein"/>
</dbReference>
<dbReference type="PANTHER" id="PTHR11001:SF2">
    <property type="entry name" value="MITOCHONDRIAL FISSION PROCESS PROTEIN 1"/>
    <property type="match status" value="1"/>
</dbReference>
<dbReference type="PANTHER" id="PTHR11001">
    <property type="entry name" value="MITOCHONDRIAL FISSION PROCESS PROTEIN 1"/>
    <property type="match status" value="1"/>
</dbReference>
<keyword evidence="5" id="KW-1185">Reference proteome</keyword>
<comment type="similarity">
    <text evidence="1">Belongs to the MTFP1 family.</text>
</comment>
<proteinExistence type="inferred from homology"/>